<dbReference type="SUPFAM" id="SSF47336">
    <property type="entry name" value="ACP-like"/>
    <property type="match status" value="1"/>
</dbReference>
<keyword evidence="1" id="KW-0596">Phosphopantetheine</keyword>
<dbReference type="Proteomes" id="UP000606044">
    <property type="component" value="Unassembled WGS sequence"/>
</dbReference>
<dbReference type="PRINTS" id="PR00154">
    <property type="entry name" value="AMPBINDING"/>
</dbReference>
<dbReference type="Gene3D" id="3.40.50.980">
    <property type="match status" value="2"/>
</dbReference>
<dbReference type="RefSeq" id="WP_188576343.1">
    <property type="nucleotide sequence ID" value="NZ_BMCT01000001.1"/>
</dbReference>
<dbReference type="Pfam" id="PF00501">
    <property type="entry name" value="AMP-binding"/>
    <property type="match status" value="1"/>
</dbReference>
<dbReference type="InterPro" id="IPR010071">
    <property type="entry name" value="AA_adenyl_dom"/>
</dbReference>
<comment type="caution">
    <text evidence="4">The sequence shown here is derived from an EMBL/GenBank/DDBJ whole genome shotgun (WGS) entry which is preliminary data.</text>
</comment>
<dbReference type="Pfam" id="PF00550">
    <property type="entry name" value="PP-binding"/>
    <property type="match status" value="1"/>
</dbReference>
<accession>A0A917BPU9</accession>
<dbReference type="PANTHER" id="PTHR45527:SF1">
    <property type="entry name" value="FATTY ACID SYNTHASE"/>
    <property type="match status" value="1"/>
</dbReference>
<evidence type="ECO:0000256" key="1">
    <source>
        <dbReference type="ARBA" id="ARBA00022450"/>
    </source>
</evidence>
<sequence length="623" mass="67486">MSRQLRSVTVHGAFSWQAWATPSATAILDRGTAFTYEDMDRRSNKLARYLQSRGVHGGSRVALVDDRSVNMIIAMLAVLKAGACFVPLDPASPCARLESMLRDAAPVLVLGRVALAGELPPGRSEPFLNLDAAVACAELQADHPLPERSRPEDPAYVMYTSGSTGQPKGVVVPHRAIVRLVSDQTYARFAPDEVFLHLAPLAFDASTFEIWGALLNGASLAVVPQPQPSVDEIVDAIARFGATTAWFTAGLFHLLVDHRLEGLRPLRQILAGGDVISPAHVRRARAALPHCRFINGYGPTENTTFSCCHDIRPEDEDGPLPVGRAITHSTATVRDEALRPVADGEVGQLCVGGEGLAIGYLNDPALTASRFVAAPDTGARIYLTGDQARRRPDGTIEFLGRMDGQVKIDGKRVELSEIEIALRAEPGVVDAAVVACEVHRGVRQLVAFLIARPGLDAGALHVALSGRLREQLPGYMVPSAFHFVSVLPLTPNGKIDRRALDRLARDRQPVEPRKGPPLDEGEEEVARIWSAVLKRDFIPRDANFFDLGGTSLLLMEVHARLKAADLTDAPLLALFAHPTIARFARHLRGEAEEGLTSACRAPAEDARRAALQRMKTRSLEQIP</sequence>
<dbReference type="InterPro" id="IPR045851">
    <property type="entry name" value="AMP-bd_C_sf"/>
</dbReference>
<dbReference type="Gene3D" id="3.30.300.30">
    <property type="match status" value="1"/>
</dbReference>
<protein>
    <recommendedName>
        <fullName evidence="3">Carrier domain-containing protein</fullName>
    </recommendedName>
</protein>
<organism evidence="4 5">
    <name type="scientific">Azorhizobium oxalatiphilum</name>
    <dbReference type="NCBI Taxonomy" id="980631"/>
    <lineage>
        <taxon>Bacteria</taxon>
        <taxon>Pseudomonadati</taxon>
        <taxon>Pseudomonadota</taxon>
        <taxon>Alphaproteobacteria</taxon>
        <taxon>Hyphomicrobiales</taxon>
        <taxon>Xanthobacteraceae</taxon>
        <taxon>Azorhizobium</taxon>
    </lineage>
</organism>
<dbReference type="GO" id="GO:0044550">
    <property type="term" value="P:secondary metabolite biosynthetic process"/>
    <property type="evidence" value="ECO:0007669"/>
    <property type="project" value="TreeGrafter"/>
</dbReference>
<evidence type="ECO:0000259" key="3">
    <source>
        <dbReference type="PROSITE" id="PS50075"/>
    </source>
</evidence>
<dbReference type="SUPFAM" id="SSF56801">
    <property type="entry name" value="Acetyl-CoA synthetase-like"/>
    <property type="match status" value="1"/>
</dbReference>
<keyword evidence="5" id="KW-1185">Reference proteome</keyword>
<dbReference type="PROSITE" id="PS50075">
    <property type="entry name" value="CARRIER"/>
    <property type="match status" value="1"/>
</dbReference>
<reference evidence="4" key="1">
    <citation type="journal article" date="2014" name="Int. J. Syst. Evol. Microbiol.">
        <title>Complete genome sequence of Corynebacterium casei LMG S-19264T (=DSM 44701T), isolated from a smear-ripened cheese.</title>
        <authorList>
            <consortium name="US DOE Joint Genome Institute (JGI-PGF)"/>
            <person name="Walter F."/>
            <person name="Albersmeier A."/>
            <person name="Kalinowski J."/>
            <person name="Ruckert C."/>
        </authorList>
    </citation>
    <scope>NUCLEOTIDE SEQUENCE</scope>
    <source>
        <strain evidence="4">CCM 7897</strain>
    </source>
</reference>
<evidence type="ECO:0000256" key="2">
    <source>
        <dbReference type="ARBA" id="ARBA00022553"/>
    </source>
</evidence>
<proteinExistence type="predicted"/>
<dbReference type="InterPro" id="IPR025110">
    <property type="entry name" value="AMP-bd_C"/>
</dbReference>
<dbReference type="FunFam" id="3.40.50.980:FF:000001">
    <property type="entry name" value="Non-ribosomal peptide synthetase"/>
    <property type="match status" value="1"/>
</dbReference>
<dbReference type="InterPro" id="IPR036736">
    <property type="entry name" value="ACP-like_sf"/>
</dbReference>
<dbReference type="GO" id="GO:0031177">
    <property type="term" value="F:phosphopantetheine binding"/>
    <property type="evidence" value="ECO:0007669"/>
    <property type="project" value="InterPro"/>
</dbReference>
<dbReference type="NCBIfam" id="TIGR01733">
    <property type="entry name" value="AA-adenyl-dom"/>
    <property type="match status" value="1"/>
</dbReference>
<dbReference type="InterPro" id="IPR000873">
    <property type="entry name" value="AMP-dep_synth/lig_dom"/>
</dbReference>
<gene>
    <name evidence="4" type="ORF">GCM10007301_12320</name>
</gene>
<dbReference type="EMBL" id="BMCT01000001">
    <property type="protein sequence ID" value="GGF54344.1"/>
    <property type="molecule type" value="Genomic_DNA"/>
</dbReference>
<dbReference type="AlphaFoldDB" id="A0A917BPU9"/>
<dbReference type="InterPro" id="IPR020459">
    <property type="entry name" value="AMP-binding"/>
</dbReference>
<dbReference type="CDD" id="cd12117">
    <property type="entry name" value="A_NRPS_Srf_like"/>
    <property type="match status" value="1"/>
</dbReference>
<dbReference type="Gene3D" id="1.10.1200.10">
    <property type="entry name" value="ACP-like"/>
    <property type="match status" value="1"/>
</dbReference>
<dbReference type="SMART" id="SM00823">
    <property type="entry name" value="PKS_PP"/>
    <property type="match status" value="1"/>
</dbReference>
<dbReference type="InterPro" id="IPR009081">
    <property type="entry name" value="PP-bd_ACP"/>
</dbReference>
<dbReference type="GO" id="GO:0043041">
    <property type="term" value="P:amino acid activation for nonribosomal peptide biosynthetic process"/>
    <property type="evidence" value="ECO:0007669"/>
    <property type="project" value="TreeGrafter"/>
</dbReference>
<dbReference type="Pfam" id="PF13193">
    <property type="entry name" value="AMP-binding_C"/>
    <property type="match status" value="1"/>
</dbReference>
<reference evidence="4" key="2">
    <citation type="submission" date="2020-09" db="EMBL/GenBank/DDBJ databases">
        <authorList>
            <person name="Sun Q."/>
            <person name="Sedlacek I."/>
        </authorList>
    </citation>
    <scope>NUCLEOTIDE SEQUENCE</scope>
    <source>
        <strain evidence="4">CCM 7897</strain>
    </source>
</reference>
<feature type="domain" description="Carrier" evidence="3">
    <location>
        <begin position="516"/>
        <end position="591"/>
    </location>
</feature>
<name>A0A917BPU9_9HYPH</name>
<dbReference type="PANTHER" id="PTHR45527">
    <property type="entry name" value="NONRIBOSOMAL PEPTIDE SYNTHETASE"/>
    <property type="match status" value="1"/>
</dbReference>
<dbReference type="Gene3D" id="2.30.38.10">
    <property type="entry name" value="Luciferase, Domain 3"/>
    <property type="match status" value="1"/>
</dbReference>
<evidence type="ECO:0000313" key="4">
    <source>
        <dbReference type="EMBL" id="GGF54344.1"/>
    </source>
</evidence>
<keyword evidence="2" id="KW-0597">Phosphoprotein</keyword>
<evidence type="ECO:0000313" key="5">
    <source>
        <dbReference type="Proteomes" id="UP000606044"/>
    </source>
</evidence>
<dbReference type="InterPro" id="IPR020845">
    <property type="entry name" value="AMP-binding_CS"/>
</dbReference>
<dbReference type="InterPro" id="IPR020806">
    <property type="entry name" value="PKS_PP-bd"/>
</dbReference>
<dbReference type="GO" id="GO:0005737">
    <property type="term" value="C:cytoplasm"/>
    <property type="evidence" value="ECO:0007669"/>
    <property type="project" value="TreeGrafter"/>
</dbReference>
<dbReference type="PROSITE" id="PS00455">
    <property type="entry name" value="AMP_BINDING"/>
    <property type="match status" value="1"/>
</dbReference>